<dbReference type="AlphaFoldDB" id="A0A6N2LE35"/>
<reference evidence="8" key="1">
    <citation type="submission" date="2019-03" db="EMBL/GenBank/DDBJ databases">
        <authorList>
            <person name="Mank J."/>
            <person name="Almeida P."/>
        </authorList>
    </citation>
    <scope>NUCLEOTIDE SEQUENCE</scope>
    <source>
        <strain evidence="8">78183</strain>
    </source>
</reference>
<evidence type="ECO:0000259" key="7">
    <source>
        <dbReference type="PROSITE" id="PS50845"/>
    </source>
</evidence>
<proteinExistence type="predicted"/>
<evidence type="ECO:0000256" key="6">
    <source>
        <dbReference type="RuleBase" id="RU363132"/>
    </source>
</evidence>
<organism evidence="8">
    <name type="scientific">Salix viminalis</name>
    <name type="common">Common osier</name>
    <name type="synonym">Basket willow</name>
    <dbReference type="NCBI Taxonomy" id="40686"/>
    <lineage>
        <taxon>Eukaryota</taxon>
        <taxon>Viridiplantae</taxon>
        <taxon>Streptophyta</taxon>
        <taxon>Embryophyta</taxon>
        <taxon>Tracheophyta</taxon>
        <taxon>Spermatophyta</taxon>
        <taxon>Magnoliopsida</taxon>
        <taxon>eudicotyledons</taxon>
        <taxon>Gunneridae</taxon>
        <taxon>Pentapetalae</taxon>
        <taxon>rosids</taxon>
        <taxon>fabids</taxon>
        <taxon>Malpighiales</taxon>
        <taxon>Salicaceae</taxon>
        <taxon>Saliceae</taxon>
        <taxon>Salix</taxon>
    </lineage>
</organism>
<dbReference type="PANTHER" id="PTHR10994">
    <property type="entry name" value="RETICULON"/>
    <property type="match status" value="1"/>
</dbReference>
<name>A0A6N2LE35_SALVM</name>
<comment type="subcellular location">
    <subcellularLocation>
        <location evidence="1 6">Endoplasmic reticulum membrane</location>
        <topology evidence="1 6">Multi-pass membrane protein</topology>
    </subcellularLocation>
</comment>
<evidence type="ECO:0000256" key="4">
    <source>
        <dbReference type="ARBA" id="ARBA00022989"/>
    </source>
</evidence>
<dbReference type="InterPro" id="IPR045064">
    <property type="entry name" value="Reticulon-like"/>
</dbReference>
<evidence type="ECO:0000256" key="2">
    <source>
        <dbReference type="ARBA" id="ARBA00022692"/>
    </source>
</evidence>
<keyword evidence="4 6" id="KW-1133">Transmembrane helix</keyword>
<dbReference type="EMBL" id="CAADRP010001391">
    <property type="protein sequence ID" value="VFU38347.1"/>
    <property type="molecule type" value="Genomic_DNA"/>
</dbReference>
<dbReference type="InterPro" id="IPR003388">
    <property type="entry name" value="Reticulon"/>
</dbReference>
<accession>A0A6N2LE35</accession>
<dbReference type="Pfam" id="PF02453">
    <property type="entry name" value="Reticulon"/>
    <property type="match status" value="1"/>
</dbReference>
<dbReference type="PROSITE" id="PS50845">
    <property type="entry name" value="RETICULON"/>
    <property type="match status" value="1"/>
</dbReference>
<feature type="transmembrane region" description="Helical" evidence="6">
    <location>
        <begin position="67"/>
        <end position="86"/>
    </location>
</feature>
<feature type="domain" description="Reticulon" evidence="7">
    <location>
        <begin position="34"/>
        <end position="220"/>
    </location>
</feature>
<sequence length="220" mass="25505">MPIYSSDSDNETMPQTKLFGRQRSIRSVLGGGQVADVLLWENKKVSAALSVGMTVLWLLFEVAEYNFVTLFCHISIAAMLIIFIWFTTADFFNWNPPRIPGSILDKSTFNEFAFTFHQRSNQALSKFIDIARGKEPALFFMAIFFLLMLSVIGNYFTFLNFLYICFVCLQTLPFLHNKFEDEVEMYAGKLIRQVKKMFRRFDSSVLNKIPRGPVKEKKLR</sequence>
<keyword evidence="3 6" id="KW-0256">Endoplasmic reticulum</keyword>
<dbReference type="PANTHER" id="PTHR10994:SF85">
    <property type="entry name" value="RETICULON-LIKE PROTEIN B9"/>
    <property type="match status" value="1"/>
</dbReference>
<gene>
    <name evidence="8" type="ORF">SVIM_LOCUS208467</name>
</gene>
<evidence type="ECO:0000256" key="1">
    <source>
        <dbReference type="ARBA" id="ARBA00004477"/>
    </source>
</evidence>
<dbReference type="GO" id="GO:0005789">
    <property type="term" value="C:endoplasmic reticulum membrane"/>
    <property type="evidence" value="ECO:0007669"/>
    <property type="project" value="UniProtKB-SubCell"/>
</dbReference>
<feature type="transmembrane region" description="Helical" evidence="6">
    <location>
        <begin position="137"/>
        <end position="169"/>
    </location>
</feature>
<evidence type="ECO:0000256" key="5">
    <source>
        <dbReference type="ARBA" id="ARBA00023136"/>
    </source>
</evidence>
<evidence type="ECO:0000313" key="8">
    <source>
        <dbReference type="EMBL" id="VFU38347.1"/>
    </source>
</evidence>
<feature type="transmembrane region" description="Helical" evidence="6">
    <location>
        <begin position="45"/>
        <end position="60"/>
    </location>
</feature>
<keyword evidence="2 6" id="KW-0812">Transmembrane</keyword>
<protein>
    <recommendedName>
        <fullName evidence="6">Reticulon-like protein</fullName>
    </recommendedName>
</protein>
<evidence type="ECO:0000256" key="3">
    <source>
        <dbReference type="ARBA" id="ARBA00022824"/>
    </source>
</evidence>
<keyword evidence="5 6" id="KW-0472">Membrane</keyword>
<dbReference type="GO" id="GO:0009617">
    <property type="term" value="P:response to bacterium"/>
    <property type="evidence" value="ECO:0007669"/>
    <property type="project" value="InterPro"/>
</dbReference>